<feature type="region of interest" description="Disordered" evidence="9">
    <location>
        <begin position="302"/>
        <end position="327"/>
    </location>
</feature>
<evidence type="ECO:0000313" key="12">
    <source>
        <dbReference type="Proteomes" id="UP001605036"/>
    </source>
</evidence>
<dbReference type="GO" id="GO:0016567">
    <property type="term" value="P:protein ubiquitination"/>
    <property type="evidence" value="ECO:0007669"/>
    <property type="project" value="UniProtKB-ARBA"/>
</dbReference>
<keyword evidence="5 8" id="KW-0863">Zinc-finger</keyword>
<gene>
    <name evidence="11" type="ORF">R1flu_021784</name>
</gene>
<evidence type="ECO:0000256" key="6">
    <source>
        <dbReference type="ARBA" id="ARBA00022786"/>
    </source>
</evidence>
<dbReference type="SMART" id="SM00184">
    <property type="entry name" value="RING"/>
    <property type="match status" value="1"/>
</dbReference>
<accession>A0ABD1ZQD0</accession>
<keyword evidence="3" id="KW-0808">Transferase</keyword>
<dbReference type="EMBL" id="JBHFFA010000001">
    <property type="protein sequence ID" value="KAL2653656.1"/>
    <property type="molecule type" value="Genomic_DNA"/>
</dbReference>
<keyword evidence="7" id="KW-0862">Zinc</keyword>
<evidence type="ECO:0000256" key="8">
    <source>
        <dbReference type="PROSITE-ProRule" id="PRU00175"/>
    </source>
</evidence>
<dbReference type="EC" id="2.3.2.27" evidence="2"/>
<evidence type="ECO:0000313" key="11">
    <source>
        <dbReference type="EMBL" id="KAL2653656.1"/>
    </source>
</evidence>
<dbReference type="PANTHER" id="PTHR15710:SF4">
    <property type="entry name" value="E3 UBIQUITIN-PROTEIN LIGASE AIP2"/>
    <property type="match status" value="1"/>
</dbReference>
<dbReference type="CDD" id="cd16667">
    <property type="entry name" value="RING-H2_RNF126-like"/>
    <property type="match status" value="1"/>
</dbReference>
<evidence type="ECO:0000256" key="1">
    <source>
        <dbReference type="ARBA" id="ARBA00000900"/>
    </source>
</evidence>
<dbReference type="Gene3D" id="3.30.40.10">
    <property type="entry name" value="Zinc/RING finger domain, C3HC4 (zinc finger)"/>
    <property type="match status" value="1"/>
</dbReference>
<evidence type="ECO:0000256" key="9">
    <source>
        <dbReference type="SAM" id="MobiDB-lite"/>
    </source>
</evidence>
<dbReference type="InterPro" id="IPR013083">
    <property type="entry name" value="Znf_RING/FYVE/PHD"/>
</dbReference>
<evidence type="ECO:0000256" key="3">
    <source>
        <dbReference type="ARBA" id="ARBA00022679"/>
    </source>
</evidence>
<dbReference type="AlphaFoldDB" id="A0ABD1ZQD0"/>
<keyword evidence="4" id="KW-0479">Metal-binding</keyword>
<name>A0ABD1ZQD0_9MARC</name>
<dbReference type="Proteomes" id="UP001605036">
    <property type="component" value="Unassembled WGS sequence"/>
</dbReference>
<keyword evidence="6" id="KW-0833">Ubl conjugation pathway</keyword>
<proteinExistence type="predicted"/>
<protein>
    <recommendedName>
        <fullName evidence="2">RING-type E3 ubiquitin transferase</fullName>
        <ecNumber evidence="2">2.3.2.27</ecNumber>
    </recommendedName>
</protein>
<comment type="catalytic activity">
    <reaction evidence="1">
        <text>S-ubiquitinyl-[E2 ubiquitin-conjugating enzyme]-L-cysteine + [acceptor protein]-L-lysine = [E2 ubiquitin-conjugating enzyme]-L-cysteine + N(6)-ubiquitinyl-[acceptor protein]-L-lysine.</text>
        <dbReference type="EC" id="2.3.2.27"/>
    </reaction>
</comment>
<dbReference type="FunFam" id="3.30.40.10:FF:000127">
    <property type="entry name" value="E3 ubiquitin-protein ligase RNF181"/>
    <property type="match status" value="1"/>
</dbReference>
<evidence type="ECO:0000256" key="7">
    <source>
        <dbReference type="ARBA" id="ARBA00022833"/>
    </source>
</evidence>
<evidence type="ECO:0000256" key="5">
    <source>
        <dbReference type="ARBA" id="ARBA00022771"/>
    </source>
</evidence>
<reference evidence="11 12" key="1">
    <citation type="submission" date="2024-09" db="EMBL/GenBank/DDBJ databases">
        <title>Chromosome-scale assembly of Riccia fluitans.</title>
        <authorList>
            <person name="Paukszto L."/>
            <person name="Sawicki J."/>
            <person name="Karawczyk K."/>
            <person name="Piernik-Szablinska J."/>
            <person name="Szczecinska M."/>
            <person name="Mazdziarz M."/>
        </authorList>
    </citation>
    <scope>NUCLEOTIDE SEQUENCE [LARGE SCALE GENOMIC DNA]</scope>
    <source>
        <strain evidence="11">Rf_01</strain>
        <tissue evidence="11">Aerial parts of the thallus</tissue>
    </source>
</reference>
<comment type="caution">
    <text evidence="11">The sequence shown here is derived from an EMBL/GenBank/DDBJ whole genome shotgun (WGS) entry which is preliminary data.</text>
</comment>
<sequence length="327" mass="36670">MAKGDRESLEVLIAGLQKELAKKNTFEGAATSLTFMFRDFYRSGSQAEQRAMYAAACRAATLLQTRYTAPGFWTAGLKLFEQAEAVLHNPAEKRNMRGFVEKARAFLEEQSERQDLPPNMRAGPSSGGFLFEGQLTVGAEPPRPPWLVHQTAIMDTLRENANRLFNSNDANAEEEVTRRLQNILTRAADPIPSAEFVGLEEAIAATLAEFGNAPRGPPPASKAEVAKLPVIDVTEEVLTRIGESTECAVCREVLVVGDKMQEMPCKHSFHPDCLKPWLEEHNSCPICRYELPTDDREYELQKERDREFEEDRKARENALPGGEYMYT</sequence>
<feature type="domain" description="RING-type" evidence="10">
    <location>
        <begin position="247"/>
        <end position="288"/>
    </location>
</feature>
<dbReference type="GO" id="GO:0008270">
    <property type="term" value="F:zinc ion binding"/>
    <property type="evidence" value="ECO:0007669"/>
    <property type="project" value="UniProtKB-KW"/>
</dbReference>
<keyword evidence="12" id="KW-1185">Reference proteome</keyword>
<dbReference type="PANTHER" id="PTHR15710">
    <property type="entry name" value="E3 UBIQUITIN-PROTEIN LIGASE PRAJA"/>
    <property type="match status" value="1"/>
</dbReference>
<dbReference type="GO" id="GO:0061630">
    <property type="term" value="F:ubiquitin protein ligase activity"/>
    <property type="evidence" value="ECO:0007669"/>
    <property type="project" value="UniProtKB-EC"/>
</dbReference>
<evidence type="ECO:0000256" key="4">
    <source>
        <dbReference type="ARBA" id="ARBA00022723"/>
    </source>
</evidence>
<dbReference type="SUPFAM" id="SSF57850">
    <property type="entry name" value="RING/U-box"/>
    <property type="match status" value="1"/>
</dbReference>
<evidence type="ECO:0000256" key="2">
    <source>
        <dbReference type="ARBA" id="ARBA00012483"/>
    </source>
</evidence>
<feature type="compositionally biased region" description="Basic and acidic residues" evidence="9">
    <location>
        <begin position="302"/>
        <end position="316"/>
    </location>
</feature>
<evidence type="ECO:0000259" key="10">
    <source>
        <dbReference type="PROSITE" id="PS50089"/>
    </source>
</evidence>
<dbReference type="Pfam" id="PF13639">
    <property type="entry name" value="zf-RING_2"/>
    <property type="match status" value="1"/>
</dbReference>
<dbReference type="InterPro" id="IPR001841">
    <property type="entry name" value="Znf_RING"/>
</dbReference>
<organism evidence="11 12">
    <name type="scientific">Riccia fluitans</name>
    <dbReference type="NCBI Taxonomy" id="41844"/>
    <lineage>
        <taxon>Eukaryota</taxon>
        <taxon>Viridiplantae</taxon>
        <taxon>Streptophyta</taxon>
        <taxon>Embryophyta</taxon>
        <taxon>Marchantiophyta</taxon>
        <taxon>Marchantiopsida</taxon>
        <taxon>Marchantiidae</taxon>
        <taxon>Marchantiales</taxon>
        <taxon>Ricciaceae</taxon>
        <taxon>Riccia</taxon>
    </lineage>
</organism>
<dbReference type="PROSITE" id="PS50089">
    <property type="entry name" value="ZF_RING_2"/>
    <property type="match status" value="1"/>
</dbReference>